<gene>
    <name evidence="1" type="ordered locus">Deima_0647</name>
</gene>
<dbReference type="Proteomes" id="UP000008635">
    <property type="component" value="Chromosome"/>
</dbReference>
<organism evidence="1 2">
    <name type="scientific">Deinococcus maricopensis (strain DSM 21211 / LMG 22137 / NRRL B-23946 / LB-34)</name>
    <dbReference type="NCBI Taxonomy" id="709986"/>
    <lineage>
        <taxon>Bacteria</taxon>
        <taxon>Thermotogati</taxon>
        <taxon>Deinococcota</taxon>
        <taxon>Deinococci</taxon>
        <taxon>Deinococcales</taxon>
        <taxon>Deinococcaceae</taxon>
        <taxon>Deinococcus</taxon>
    </lineage>
</organism>
<dbReference type="STRING" id="709986.Deima_0647"/>
<dbReference type="eggNOG" id="COG4894">
    <property type="taxonomic scope" value="Bacteria"/>
</dbReference>
<evidence type="ECO:0000313" key="2">
    <source>
        <dbReference type="Proteomes" id="UP000008635"/>
    </source>
</evidence>
<reference evidence="2" key="2">
    <citation type="submission" date="2011-01" db="EMBL/GenBank/DDBJ databases">
        <title>The complete genome of Deinococcus maricopensis DSM 21211.</title>
        <authorList>
            <consortium name="US DOE Joint Genome Institute (JGI-PGF)"/>
            <person name="Lucas S."/>
            <person name="Copeland A."/>
            <person name="Lapidus A."/>
            <person name="Goodwin L."/>
            <person name="Pitluck S."/>
            <person name="Kyrpides N."/>
            <person name="Mavromatis K."/>
            <person name="Pagani I."/>
            <person name="Ivanova N."/>
            <person name="Ovchinnikova G."/>
            <person name="Zeytun A."/>
            <person name="Detter J.C."/>
            <person name="Han C."/>
            <person name="Land M."/>
            <person name="Hauser L."/>
            <person name="Markowitz V."/>
            <person name="Cheng J.-F."/>
            <person name="Hugenholtz P."/>
            <person name="Woyke T."/>
            <person name="Wu D."/>
            <person name="Pukall R."/>
            <person name="Gehrich-Schroeter G."/>
            <person name="Brambilla E."/>
            <person name="Klenk H.-P."/>
            <person name="Eisen J.A."/>
        </authorList>
    </citation>
    <scope>NUCLEOTIDE SEQUENCE [LARGE SCALE GENOMIC DNA]</scope>
    <source>
        <strain evidence="2">DSM 21211 / LMG 22137 / NRRL B-23946 / LB-34</strain>
    </source>
</reference>
<dbReference type="InterPro" id="IPR007612">
    <property type="entry name" value="LOR"/>
</dbReference>
<sequence>MQPTFPVTLTFKFSLFTEVRVEGAQAQLLAVVKEKKFSLRDEVRVFADEARTQLAYTIRADGVLDWRATRRVRDAHGRELGALRAQGLRTALGARYDILGPDGQVAFTLADDHPWLGVLEGVIGAVPIIGDFVAVGFDYLVNPTYTVRDAAGTPAYRVRKRRSLFARRFVIEALTPPASEAELVVLALVQLVLRERERG</sequence>
<dbReference type="RefSeq" id="WP_013555809.1">
    <property type="nucleotide sequence ID" value="NC_014958.1"/>
</dbReference>
<keyword evidence="2" id="KW-1185">Reference proteome</keyword>
<reference evidence="1 2" key="1">
    <citation type="journal article" date="2011" name="Stand. Genomic Sci.">
        <title>Complete genome sequence of Deinococcus maricopensis type strain (LB-34).</title>
        <authorList>
            <person name="Pukall R."/>
            <person name="Zeytun A."/>
            <person name="Lucas S."/>
            <person name="Lapidus A."/>
            <person name="Hammon N."/>
            <person name="Deshpande S."/>
            <person name="Nolan M."/>
            <person name="Cheng J.F."/>
            <person name="Pitluck S."/>
            <person name="Liolios K."/>
            <person name="Pagani I."/>
            <person name="Mikhailova N."/>
            <person name="Ivanova N."/>
            <person name="Mavromatis K."/>
            <person name="Pati A."/>
            <person name="Tapia R."/>
            <person name="Han C."/>
            <person name="Goodwin L."/>
            <person name="Chen A."/>
            <person name="Palaniappan K."/>
            <person name="Land M."/>
            <person name="Hauser L."/>
            <person name="Chang Y.J."/>
            <person name="Jeffries C.D."/>
            <person name="Brambilla E.M."/>
            <person name="Rohde M."/>
            <person name="Goker M."/>
            <person name="Detter J.C."/>
            <person name="Woyke T."/>
            <person name="Bristow J."/>
            <person name="Eisen J.A."/>
            <person name="Markowitz V."/>
            <person name="Hugenholtz P."/>
            <person name="Kyrpides N.C."/>
            <person name="Klenk H.P."/>
        </authorList>
    </citation>
    <scope>NUCLEOTIDE SEQUENCE [LARGE SCALE GENOMIC DNA]</scope>
    <source>
        <strain evidence="2">DSM 21211 / LMG 22137 / NRRL B-23946 / LB-34</strain>
    </source>
</reference>
<proteinExistence type="predicted"/>
<dbReference type="Pfam" id="PF04525">
    <property type="entry name" value="LOR"/>
    <property type="match status" value="1"/>
</dbReference>
<name>E8U5G5_DEIML</name>
<protein>
    <submittedName>
        <fullName evidence="1">Uncharacterized protein</fullName>
    </submittedName>
</protein>
<dbReference type="KEGG" id="dmr:Deima_0647"/>
<dbReference type="OrthoDB" id="572274at2"/>
<accession>E8U5G5</accession>
<dbReference type="AlphaFoldDB" id="E8U5G5"/>
<evidence type="ECO:0000313" key="1">
    <source>
        <dbReference type="EMBL" id="ADV66304.1"/>
    </source>
</evidence>
<dbReference type="EMBL" id="CP002454">
    <property type="protein sequence ID" value="ADV66304.1"/>
    <property type="molecule type" value="Genomic_DNA"/>
</dbReference>
<dbReference type="HOGENOM" id="CLU_1324760_0_0_0"/>